<dbReference type="EMBL" id="NIBG01000001">
    <property type="protein sequence ID" value="PAB61347.1"/>
    <property type="molecule type" value="Genomic_DNA"/>
</dbReference>
<evidence type="ECO:0000313" key="2">
    <source>
        <dbReference type="Proteomes" id="UP000216024"/>
    </source>
</evidence>
<organism evidence="1 2">
    <name type="scientific">Anaeromicrobium sediminis</name>
    <dbReference type="NCBI Taxonomy" id="1478221"/>
    <lineage>
        <taxon>Bacteria</taxon>
        <taxon>Bacillati</taxon>
        <taxon>Bacillota</taxon>
        <taxon>Clostridia</taxon>
        <taxon>Peptostreptococcales</taxon>
        <taxon>Thermotaleaceae</taxon>
        <taxon>Anaeromicrobium</taxon>
    </lineage>
</organism>
<dbReference type="AlphaFoldDB" id="A0A267MPH8"/>
<dbReference type="InterPro" id="IPR035901">
    <property type="entry name" value="GIY-YIG_endonuc_sf"/>
</dbReference>
<dbReference type="OrthoDB" id="1905663at2"/>
<sequence>MITFQNIIEQLPGLLDGLLNSTEYRFEDLTEGKIKKILESQNAVAGVYIMYDKQQPVYIGRSKTLAQRIGTDQRSIQESQATVASKLVKLGLENINTMSEARDYMYRNYTIKIIRIDDEYVRTIFQVYSSMLLNTKYNNFLER</sequence>
<keyword evidence="2" id="KW-1185">Reference proteome</keyword>
<dbReference type="Proteomes" id="UP000216024">
    <property type="component" value="Unassembled WGS sequence"/>
</dbReference>
<proteinExistence type="predicted"/>
<evidence type="ECO:0008006" key="3">
    <source>
        <dbReference type="Google" id="ProtNLM"/>
    </source>
</evidence>
<dbReference type="Gene3D" id="3.40.1440.10">
    <property type="entry name" value="GIY-YIG endonuclease"/>
    <property type="match status" value="1"/>
</dbReference>
<name>A0A267MPH8_9FIRM</name>
<dbReference type="RefSeq" id="WP_095130675.1">
    <property type="nucleotide sequence ID" value="NZ_NIBG01000001.1"/>
</dbReference>
<comment type="caution">
    <text evidence="1">The sequence shown here is derived from an EMBL/GenBank/DDBJ whole genome shotgun (WGS) entry which is preliminary data.</text>
</comment>
<accession>A0A267MPH8</accession>
<reference evidence="1 2" key="1">
    <citation type="submission" date="2017-06" db="EMBL/GenBank/DDBJ databases">
        <title>Draft genome sequence of anaerobic fermentative bacterium Anaeromicrobium sediminis DY2726D isolated from West Pacific Ocean sediments.</title>
        <authorList>
            <person name="Zeng X."/>
        </authorList>
    </citation>
    <scope>NUCLEOTIDE SEQUENCE [LARGE SCALE GENOMIC DNA]</scope>
    <source>
        <strain evidence="1 2">DY2726D</strain>
    </source>
</reference>
<protein>
    <recommendedName>
        <fullName evidence="3">GIY-YIG domain-containing protein</fullName>
    </recommendedName>
</protein>
<gene>
    <name evidence="1" type="ORF">CCE28_02655</name>
</gene>
<evidence type="ECO:0000313" key="1">
    <source>
        <dbReference type="EMBL" id="PAB61347.1"/>
    </source>
</evidence>